<keyword evidence="2" id="KW-1185">Reference proteome</keyword>
<proteinExistence type="predicted"/>
<dbReference type="EnsemblMetazoa" id="RPRC011219-RA">
    <property type="protein sequence ID" value="RPRC011219-PA"/>
    <property type="gene ID" value="RPRC011219"/>
</dbReference>
<dbReference type="AlphaFoldDB" id="T1I4K0"/>
<dbReference type="HOGENOM" id="CLU_3175966_0_0_1"/>
<dbReference type="Proteomes" id="UP000015103">
    <property type="component" value="Unassembled WGS sequence"/>
</dbReference>
<organism evidence="1 2">
    <name type="scientific">Rhodnius prolixus</name>
    <name type="common">Triatomid bug</name>
    <dbReference type="NCBI Taxonomy" id="13249"/>
    <lineage>
        <taxon>Eukaryota</taxon>
        <taxon>Metazoa</taxon>
        <taxon>Ecdysozoa</taxon>
        <taxon>Arthropoda</taxon>
        <taxon>Hexapoda</taxon>
        <taxon>Insecta</taxon>
        <taxon>Pterygota</taxon>
        <taxon>Neoptera</taxon>
        <taxon>Paraneoptera</taxon>
        <taxon>Hemiptera</taxon>
        <taxon>Heteroptera</taxon>
        <taxon>Panheteroptera</taxon>
        <taxon>Cimicomorpha</taxon>
        <taxon>Reduviidae</taxon>
        <taxon>Triatominae</taxon>
        <taxon>Rhodnius</taxon>
    </lineage>
</organism>
<dbReference type="InParanoid" id="T1I4K0"/>
<accession>T1I4K0</accession>
<evidence type="ECO:0000313" key="1">
    <source>
        <dbReference type="EnsemblMetazoa" id="RPRC011219-PA"/>
    </source>
</evidence>
<dbReference type="VEuPathDB" id="VectorBase:RPRC011219"/>
<evidence type="ECO:0000313" key="2">
    <source>
        <dbReference type="Proteomes" id="UP000015103"/>
    </source>
</evidence>
<protein>
    <submittedName>
        <fullName evidence="1">Uncharacterized protein</fullName>
    </submittedName>
</protein>
<reference evidence="1" key="1">
    <citation type="submission" date="2015-05" db="UniProtKB">
        <authorList>
            <consortium name="EnsemblMetazoa"/>
        </authorList>
    </citation>
    <scope>IDENTIFICATION</scope>
</reference>
<sequence>MPLFLWLITGTSLLLQDDFESLAQELEMERKVRQQQADRDKSPSIQE</sequence>
<dbReference type="EMBL" id="ACPB03008634">
    <property type="status" value="NOT_ANNOTATED_CDS"/>
    <property type="molecule type" value="Genomic_DNA"/>
</dbReference>
<name>T1I4K0_RHOPR</name>